<dbReference type="SMART" id="SM00066">
    <property type="entry name" value="GAL4"/>
    <property type="match status" value="1"/>
</dbReference>
<protein>
    <submittedName>
        <fullName evidence="10">Uncharacterized protein</fullName>
    </submittedName>
</protein>
<evidence type="ECO:0000256" key="6">
    <source>
        <dbReference type="ARBA" id="ARBA00023242"/>
    </source>
</evidence>
<evidence type="ECO:0000259" key="8">
    <source>
        <dbReference type="PROSITE" id="PS50048"/>
    </source>
</evidence>
<proteinExistence type="predicted"/>
<keyword evidence="4 7" id="KW-0863">Zinc-finger</keyword>
<feature type="domain" description="C2H2-type" evidence="9">
    <location>
        <begin position="60"/>
        <end position="89"/>
    </location>
</feature>
<dbReference type="CDD" id="cd12148">
    <property type="entry name" value="fungal_TF_MHR"/>
    <property type="match status" value="1"/>
</dbReference>
<dbReference type="AlphaFoldDB" id="A0A9P9E1E6"/>
<evidence type="ECO:0000256" key="1">
    <source>
        <dbReference type="ARBA" id="ARBA00004123"/>
    </source>
</evidence>
<keyword evidence="6" id="KW-0539">Nucleus</keyword>
<reference evidence="10" key="1">
    <citation type="journal article" date="2021" name="Nat. Commun.">
        <title>Genetic determinants of endophytism in the Arabidopsis root mycobiome.</title>
        <authorList>
            <person name="Mesny F."/>
            <person name="Miyauchi S."/>
            <person name="Thiergart T."/>
            <person name="Pickel B."/>
            <person name="Atanasova L."/>
            <person name="Karlsson M."/>
            <person name="Huettel B."/>
            <person name="Barry K.W."/>
            <person name="Haridas S."/>
            <person name="Chen C."/>
            <person name="Bauer D."/>
            <person name="Andreopoulos W."/>
            <person name="Pangilinan J."/>
            <person name="LaButti K."/>
            <person name="Riley R."/>
            <person name="Lipzen A."/>
            <person name="Clum A."/>
            <person name="Drula E."/>
            <person name="Henrissat B."/>
            <person name="Kohler A."/>
            <person name="Grigoriev I.V."/>
            <person name="Martin F.M."/>
            <person name="Hacquard S."/>
        </authorList>
    </citation>
    <scope>NUCLEOTIDE SEQUENCE</scope>
    <source>
        <strain evidence="10">MPI-CAGE-AT-0147</strain>
    </source>
</reference>
<dbReference type="SUPFAM" id="SSF57701">
    <property type="entry name" value="Zn2/Cys6 DNA-binding domain"/>
    <property type="match status" value="1"/>
</dbReference>
<dbReference type="SUPFAM" id="SSF57667">
    <property type="entry name" value="beta-beta-alpha zinc fingers"/>
    <property type="match status" value="1"/>
</dbReference>
<comment type="caution">
    <text evidence="10">The sequence shown here is derived from an EMBL/GenBank/DDBJ whole genome shotgun (WGS) entry which is preliminary data.</text>
</comment>
<keyword evidence="3" id="KW-0677">Repeat</keyword>
<evidence type="ECO:0000313" key="11">
    <source>
        <dbReference type="Proteomes" id="UP000738349"/>
    </source>
</evidence>
<evidence type="ECO:0000256" key="4">
    <source>
        <dbReference type="ARBA" id="ARBA00022771"/>
    </source>
</evidence>
<evidence type="ECO:0000256" key="2">
    <source>
        <dbReference type="ARBA" id="ARBA00022723"/>
    </source>
</evidence>
<dbReference type="SMART" id="SM00355">
    <property type="entry name" value="ZnF_C2H2"/>
    <property type="match status" value="2"/>
</dbReference>
<keyword evidence="5" id="KW-0862">Zinc</keyword>
<name>A0A9P9E1E6_9HYPO</name>
<evidence type="ECO:0000256" key="5">
    <source>
        <dbReference type="ARBA" id="ARBA00022833"/>
    </source>
</evidence>
<evidence type="ECO:0000256" key="7">
    <source>
        <dbReference type="PROSITE-ProRule" id="PRU00042"/>
    </source>
</evidence>
<dbReference type="Proteomes" id="UP000738349">
    <property type="component" value="Unassembled WGS sequence"/>
</dbReference>
<keyword evidence="2" id="KW-0479">Metal-binding</keyword>
<feature type="domain" description="Zn(2)-C6 fungal-type" evidence="8">
    <location>
        <begin position="102"/>
        <end position="131"/>
    </location>
</feature>
<organism evidence="10 11">
    <name type="scientific">Dactylonectria macrodidyma</name>
    <dbReference type="NCBI Taxonomy" id="307937"/>
    <lineage>
        <taxon>Eukaryota</taxon>
        <taxon>Fungi</taxon>
        <taxon>Dikarya</taxon>
        <taxon>Ascomycota</taxon>
        <taxon>Pezizomycotina</taxon>
        <taxon>Sordariomycetes</taxon>
        <taxon>Hypocreomycetidae</taxon>
        <taxon>Hypocreales</taxon>
        <taxon>Nectriaceae</taxon>
        <taxon>Dactylonectria</taxon>
    </lineage>
</organism>
<dbReference type="GO" id="GO:0000981">
    <property type="term" value="F:DNA-binding transcription factor activity, RNA polymerase II-specific"/>
    <property type="evidence" value="ECO:0007669"/>
    <property type="project" value="InterPro"/>
</dbReference>
<dbReference type="InterPro" id="IPR036236">
    <property type="entry name" value="Znf_C2H2_sf"/>
</dbReference>
<dbReference type="PROSITE" id="PS50048">
    <property type="entry name" value="ZN2_CY6_FUNGAL_2"/>
    <property type="match status" value="1"/>
</dbReference>
<dbReference type="GO" id="GO:0008270">
    <property type="term" value="F:zinc ion binding"/>
    <property type="evidence" value="ECO:0007669"/>
    <property type="project" value="UniProtKB-KW"/>
</dbReference>
<dbReference type="EMBL" id="JAGMUV010000018">
    <property type="protein sequence ID" value="KAH7128847.1"/>
    <property type="molecule type" value="Genomic_DNA"/>
</dbReference>
<dbReference type="Gene3D" id="3.30.160.60">
    <property type="entry name" value="Classic Zinc Finger"/>
    <property type="match status" value="1"/>
</dbReference>
<evidence type="ECO:0000256" key="3">
    <source>
        <dbReference type="ARBA" id="ARBA00022737"/>
    </source>
</evidence>
<dbReference type="Pfam" id="PF04082">
    <property type="entry name" value="Fungal_trans"/>
    <property type="match status" value="1"/>
</dbReference>
<dbReference type="Gene3D" id="4.10.240.10">
    <property type="entry name" value="Zn(2)-C6 fungal-type DNA-binding domain"/>
    <property type="match status" value="1"/>
</dbReference>
<dbReference type="PROSITE" id="PS00028">
    <property type="entry name" value="ZINC_FINGER_C2H2_1"/>
    <property type="match status" value="1"/>
</dbReference>
<evidence type="ECO:0000259" key="9">
    <source>
        <dbReference type="PROSITE" id="PS50157"/>
    </source>
</evidence>
<dbReference type="InterPro" id="IPR001138">
    <property type="entry name" value="Zn2Cys6_DnaBD"/>
</dbReference>
<accession>A0A9P9E1E6</accession>
<dbReference type="CDD" id="cd00067">
    <property type="entry name" value="GAL4"/>
    <property type="match status" value="1"/>
</dbReference>
<gene>
    <name evidence="10" type="ORF">EDB81DRAFT_808415</name>
</gene>
<dbReference type="GO" id="GO:0000785">
    <property type="term" value="C:chromatin"/>
    <property type="evidence" value="ECO:0007669"/>
    <property type="project" value="TreeGrafter"/>
</dbReference>
<dbReference type="InterPro" id="IPR007219">
    <property type="entry name" value="XnlR_reg_dom"/>
</dbReference>
<evidence type="ECO:0000313" key="10">
    <source>
        <dbReference type="EMBL" id="KAH7128847.1"/>
    </source>
</evidence>
<dbReference type="PROSITE" id="PS50157">
    <property type="entry name" value="ZINC_FINGER_C2H2_2"/>
    <property type="match status" value="2"/>
</dbReference>
<dbReference type="InterPro" id="IPR051059">
    <property type="entry name" value="VerF-like"/>
</dbReference>
<dbReference type="GO" id="GO:0000978">
    <property type="term" value="F:RNA polymerase II cis-regulatory region sequence-specific DNA binding"/>
    <property type="evidence" value="ECO:0007669"/>
    <property type="project" value="InterPro"/>
</dbReference>
<dbReference type="InterPro" id="IPR036864">
    <property type="entry name" value="Zn2-C6_fun-type_DNA-bd_sf"/>
</dbReference>
<dbReference type="PANTHER" id="PTHR40626">
    <property type="entry name" value="MIP31509P"/>
    <property type="match status" value="1"/>
</dbReference>
<comment type="subcellular location">
    <subcellularLocation>
        <location evidence="1">Nucleus</location>
    </subcellularLocation>
</comment>
<dbReference type="PANTHER" id="PTHR40626:SF3">
    <property type="entry name" value="TRANSCRIPTION FACTOR WITH C2H2 AND ZN(2)-CYS(6) DNA BINDING DOMAIN (EUROFUNG)-RELATED"/>
    <property type="match status" value="1"/>
</dbReference>
<keyword evidence="11" id="KW-1185">Reference proteome</keyword>
<sequence length="697" mass="77269">MSRNPPRFTMPKIPSPTKILPCLAMTETRRRYACRVCPRTYTQACHLRRHERTHADEPEFKCPFCHDGFTRSDAARRHSKTCTGGSGRPLPSAPKPGRKYHACDCCAMSKSGCDARLPCSSCRARKQPCTYNRVLQSLATGRPSTSTSGSLVVASSSCAGRDPRADARLAAWAAVEIDSSHDSSQREPSDAVLVTFLLQYTNPRNGSIQDYFISPSLTDKASAFQGDGNGPAIVQDDNRDSGAVQPWLCADPGSGGDSDEGAQALHIICEADFLVVLDQILDAPWQGPARQTRPESSLGQLQTTLSEISSALCAIDNMDRLSFTAYSLLIEAVGFVFAPQRARSFVESYFTSWHPHCPILHPTSFDLAHASPPLLAAVILMGASFSSRKAVTAARVCLDAAEEYIFGHQGFVQLIDPDRRGKSSTDLALLQAAFIIILVQLWGNHGASWRQIRQHRYPGIIQAARSMGLPSLRHKEVCHQPGIAVGGESWETFLETEESIRLMAFIFLVDSSQAVFHRARPLLALSELTGSFPCSEKIFAGQPAEGQDYHGPKERFYKIPSIADGVSLLMANSWTNHTPFRFGQLSYLDLFILISGLHEIIFSSYDAHSLERSKTALRRALKRWKHLWNLNVKKIADLENDCHGFFRKADEFWWLGNILLHEDSPLPSKTGEPANGDYMDNMHDFLRQFDRLSVKSP</sequence>
<dbReference type="GO" id="GO:0006351">
    <property type="term" value="P:DNA-templated transcription"/>
    <property type="evidence" value="ECO:0007669"/>
    <property type="project" value="InterPro"/>
</dbReference>
<dbReference type="OrthoDB" id="3945418at2759"/>
<dbReference type="GO" id="GO:0005634">
    <property type="term" value="C:nucleus"/>
    <property type="evidence" value="ECO:0007669"/>
    <property type="project" value="UniProtKB-SubCell"/>
</dbReference>
<feature type="domain" description="C2H2-type" evidence="9">
    <location>
        <begin position="32"/>
        <end position="59"/>
    </location>
</feature>
<dbReference type="InterPro" id="IPR013087">
    <property type="entry name" value="Znf_C2H2_type"/>
</dbReference>